<feature type="binding site" evidence="5">
    <location>
        <position position="196"/>
    </location>
    <ligand>
        <name>Zn(2+)</name>
        <dbReference type="ChEBI" id="CHEBI:29105"/>
    </ligand>
</feature>
<dbReference type="EMBL" id="LR215048">
    <property type="protein sequence ID" value="VEU81059.1"/>
    <property type="molecule type" value="Genomic_DNA"/>
</dbReference>
<keyword evidence="5" id="KW-0862">Zinc</keyword>
<dbReference type="PANTHER" id="PTHR20855">
    <property type="entry name" value="ADIPOR/PROGESTIN RECEPTOR-RELATED"/>
    <property type="match status" value="1"/>
</dbReference>
<protein>
    <submittedName>
        <fullName evidence="7">Hemolysin</fullName>
    </submittedName>
</protein>
<dbReference type="OrthoDB" id="9813689at2"/>
<feature type="transmembrane region" description="Helical" evidence="6">
    <location>
        <begin position="197"/>
        <end position="218"/>
    </location>
</feature>
<sequence length="219" mass="24535">MKATGKQTLGEEIANSVSHGVMAIFGIVATILLLIKSKNPTEVIASLIFGFGIVMLYTMSTIYHALANKTAKSVFRRFDHLSIYVLIGGTFAPPLLLLEGLRKPLFGIEGFLSTGLTLFIIQWILIIVGVVFKSIWVKKFMKLHVFLFLLMGWSALSFMGILLATSVQAFWLILFGGVAYTIGVIFFALPKYKYFHFIWHIFTAIGTILQFIAIYGYLY</sequence>
<dbReference type="STRING" id="1278311.GCA_000428705_00141"/>
<evidence type="ECO:0000313" key="8">
    <source>
        <dbReference type="Proteomes" id="UP000289841"/>
    </source>
</evidence>
<dbReference type="GO" id="GO:0046872">
    <property type="term" value="F:metal ion binding"/>
    <property type="evidence" value="ECO:0007669"/>
    <property type="project" value="UniProtKB-KW"/>
</dbReference>
<keyword evidence="4 6" id="KW-0472">Membrane</keyword>
<keyword evidence="2 6" id="KW-0812">Transmembrane</keyword>
<keyword evidence="3 6" id="KW-1133">Transmembrane helix</keyword>
<evidence type="ECO:0000256" key="6">
    <source>
        <dbReference type="SAM" id="Phobius"/>
    </source>
</evidence>
<evidence type="ECO:0000313" key="7">
    <source>
        <dbReference type="EMBL" id="VEU81059.1"/>
    </source>
</evidence>
<feature type="binding site" evidence="5">
    <location>
        <position position="200"/>
    </location>
    <ligand>
        <name>Zn(2+)</name>
        <dbReference type="ChEBI" id="CHEBI:29105"/>
    </ligand>
</feature>
<feature type="transmembrane region" description="Helical" evidence="6">
    <location>
        <begin position="78"/>
        <end position="98"/>
    </location>
</feature>
<reference evidence="7 8" key="1">
    <citation type="submission" date="2019-01" db="EMBL/GenBank/DDBJ databases">
        <authorList>
            <consortium name="Pathogen Informatics"/>
        </authorList>
    </citation>
    <scope>NUCLEOTIDE SEQUENCE [LARGE SCALE GENOMIC DNA]</scope>
    <source>
        <strain evidence="7 8">NCTC10138</strain>
    </source>
</reference>
<keyword evidence="8" id="KW-1185">Reference proteome</keyword>
<dbReference type="Pfam" id="PF03006">
    <property type="entry name" value="HlyIII"/>
    <property type="match status" value="1"/>
</dbReference>
<dbReference type="PANTHER" id="PTHR20855:SF3">
    <property type="entry name" value="LD03007P"/>
    <property type="match status" value="1"/>
</dbReference>
<feature type="transmembrane region" description="Helical" evidence="6">
    <location>
        <begin position="144"/>
        <end position="163"/>
    </location>
</feature>
<feature type="transmembrane region" description="Helical" evidence="6">
    <location>
        <begin position="12"/>
        <end position="35"/>
    </location>
</feature>
<gene>
    <name evidence="7" type="primary">yqfA</name>
    <name evidence="7" type="ORF">NCTC10138_01450</name>
</gene>
<dbReference type="InterPro" id="IPR004254">
    <property type="entry name" value="AdipoR/HlyIII-related"/>
</dbReference>
<organism evidence="7 8">
    <name type="scientific">Haploplasma axanthum</name>
    <name type="common">Acholeplasma axanthum</name>
    <dbReference type="NCBI Taxonomy" id="29552"/>
    <lineage>
        <taxon>Bacteria</taxon>
        <taxon>Bacillati</taxon>
        <taxon>Mycoplasmatota</taxon>
        <taxon>Mollicutes</taxon>
        <taxon>Acholeplasmatales</taxon>
        <taxon>Acholeplasmataceae</taxon>
        <taxon>Haploplasma</taxon>
    </lineage>
</organism>
<dbReference type="KEGG" id="aaxa:NCTC10138_01450"/>
<evidence type="ECO:0000256" key="5">
    <source>
        <dbReference type="PIRSR" id="PIRSR604254-1"/>
    </source>
</evidence>
<accession>A0A449BF29</accession>
<dbReference type="RefSeq" id="WP_035375508.1">
    <property type="nucleotide sequence ID" value="NZ_LR215048.1"/>
</dbReference>
<comment type="subcellular location">
    <subcellularLocation>
        <location evidence="1">Membrane</location>
        <topology evidence="1">Multi-pass membrane protein</topology>
    </subcellularLocation>
</comment>
<evidence type="ECO:0000256" key="1">
    <source>
        <dbReference type="ARBA" id="ARBA00004141"/>
    </source>
</evidence>
<evidence type="ECO:0000256" key="4">
    <source>
        <dbReference type="ARBA" id="ARBA00023136"/>
    </source>
</evidence>
<feature type="transmembrane region" description="Helical" evidence="6">
    <location>
        <begin position="47"/>
        <end position="66"/>
    </location>
</feature>
<feature type="transmembrane region" description="Helical" evidence="6">
    <location>
        <begin position="110"/>
        <end position="132"/>
    </location>
</feature>
<dbReference type="AlphaFoldDB" id="A0A449BF29"/>
<proteinExistence type="predicted"/>
<evidence type="ECO:0000256" key="2">
    <source>
        <dbReference type="ARBA" id="ARBA00022692"/>
    </source>
</evidence>
<feature type="transmembrane region" description="Helical" evidence="6">
    <location>
        <begin position="169"/>
        <end position="190"/>
    </location>
</feature>
<name>A0A449BF29_HAPAX</name>
<evidence type="ECO:0000256" key="3">
    <source>
        <dbReference type="ARBA" id="ARBA00022989"/>
    </source>
</evidence>
<feature type="binding site" evidence="5">
    <location>
        <position position="64"/>
    </location>
    <ligand>
        <name>Zn(2+)</name>
        <dbReference type="ChEBI" id="CHEBI:29105"/>
    </ligand>
</feature>
<keyword evidence="5" id="KW-0479">Metal-binding</keyword>
<dbReference type="Proteomes" id="UP000289841">
    <property type="component" value="Chromosome"/>
</dbReference>
<dbReference type="GO" id="GO:0016020">
    <property type="term" value="C:membrane"/>
    <property type="evidence" value="ECO:0007669"/>
    <property type="project" value="UniProtKB-SubCell"/>
</dbReference>